<dbReference type="GeneID" id="25287736"/>
<reference evidence="2 3" key="1">
    <citation type="submission" date="2013-03" db="EMBL/GenBank/DDBJ databases">
        <title>The Genome Sequence of Exophiala aquamarina CBS 119918.</title>
        <authorList>
            <consortium name="The Broad Institute Genomics Platform"/>
            <person name="Cuomo C."/>
            <person name="de Hoog S."/>
            <person name="Gorbushina A."/>
            <person name="Walker B."/>
            <person name="Young S.K."/>
            <person name="Zeng Q."/>
            <person name="Gargeya S."/>
            <person name="Fitzgerald M."/>
            <person name="Haas B."/>
            <person name="Abouelleil A."/>
            <person name="Allen A.W."/>
            <person name="Alvarado L."/>
            <person name="Arachchi H.M."/>
            <person name="Berlin A.M."/>
            <person name="Chapman S.B."/>
            <person name="Gainer-Dewar J."/>
            <person name="Goldberg J."/>
            <person name="Griggs A."/>
            <person name="Gujja S."/>
            <person name="Hansen M."/>
            <person name="Howarth C."/>
            <person name="Imamovic A."/>
            <person name="Ireland A."/>
            <person name="Larimer J."/>
            <person name="McCowan C."/>
            <person name="Murphy C."/>
            <person name="Pearson M."/>
            <person name="Poon T.W."/>
            <person name="Priest M."/>
            <person name="Roberts A."/>
            <person name="Saif S."/>
            <person name="Shea T."/>
            <person name="Sisk P."/>
            <person name="Sykes S."/>
            <person name="Wortman J."/>
            <person name="Nusbaum C."/>
            <person name="Birren B."/>
        </authorList>
    </citation>
    <scope>NUCLEOTIDE SEQUENCE [LARGE SCALE GENOMIC DNA]</scope>
    <source>
        <strain evidence="2 3">CBS 119918</strain>
    </source>
</reference>
<feature type="domain" description="Amidohydrolase-related" evidence="1">
    <location>
        <begin position="67"/>
        <end position="422"/>
    </location>
</feature>
<sequence>MSGINPFAEQEVVSSTSLIIADLLIPGRGEPIKDAALVFNGGRILYVGGKDQMPEIYTLLPATRLPVVMPGLWDCHVHMLGHVHFSGTAIWNLNPVIAGARLIRDAAELLGAGFTSIRDCGGHGLLIDKVIQEGHMPGPKIYSCNALISQTGGHADNHELPLNVWRDACEKRVPCHLCDGPDECLKAVRLQLRQGANFIKVCASGGVGSPGDNPEHRQFSDLELEAMVAEASRAERIVAAHCHGKSGIIAALKAGAHTIEHGTYMDEECIKLMLEKGAILVATRAINEAVKKQTQLLNPESLKKFEKIEPQRRAAYAAAVKGGVKIALGSDFGVSIPGHHAGHGANALELKCAVDAGMTPLQAIEAGTANGPLTLGPQAPLSGELKEGYDADFIAVAGNPLDDIEILTMPDNITHVWRGGKLYKSPGLPVVTSKLQK</sequence>
<evidence type="ECO:0000313" key="2">
    <source>
        <dbReference type="EMBL" id="KEF51119.1"/>
    </source>
</evidence>
<evidence type="ECO:0000313" key="3">
    <source>
        <dbReference type="Proteomes" id="UP000027920"/>
    </source>
</evidence>
<protein>
    <recommendedName>
        <fullName evidence="1">Amidohydrolase-related domain-containing protein</fullName>
    </recommendedName>
</protein>
<keyword evidence="3" id="KW-1185">Reference proteome</keyword>
<dbReference type="PANTHER" id="PTHR43135">
    <property type="entry name" value="ALPHA-D-RIBOSE 1-METHYLPHOSPHONATE 5-TRIPHOSPHATE DIPHOSPHATASE"/>
    <property type="match status" value="1"/>
</dbReference>
<dbReference type="CDD" id="cd01299">
    <property type="entry name" value="Met_dep_hydrolase_A"/>
    <property type="match status" value="1"/>
</dbReference>
<dbReference type="STRING" id="1182545.A0A072NTB1"/>
<dbReference type="EMBL" id="AMGV01000028">
    <property type="protein sequence ID" value="KEF51119.1"/>
    <property type="molecule type" value="Genomic_DNA"/>
</dbReference>
<dbReference type="InterPro" id="IPR051781">
    <property type="entry name" value="Metallo-dep_Hydrolase"/>
</dbReference>
<dbReference type="RefSeq" id="XP_013253709.1">
    <property type="nucleotide sequence ID" value="XM_013398255.1"/>
</dbReference>
<gene>
    <name evidence="2" type="ORF">A1O9_12842</name>
</gene>
<dbReference type="Gene3D" id="3.20.20.140">
    <property type="entry name" value="Metal-dependent hydrolases"/>
    <property type="match status" value="1"/>
</dbReference>
<organism evidence="2 3">
    <name type="scientific">Exophiala aquamarina CBS 119918</name>
    <dbReference type="NCBI Taxonomy" id="1182545"/>
    <lineage>
        <taxon>Eukaryota</taxon>
        <taxon>Fungi</taxon>
        <taxon>Dikarya</taxon>
        <taxon>Ascomycota</taxon>
        <taxon>Pezizomycotina</taxon>
        <taxon>Eurotiomycetes</taxon>
        <taxon>Chaetothyriomycetidae</taxon>
        <taxon>Chaetothyriales</taxon>
        <taxon>Herpotrichiellaceae</taxon>
        <taxon>Exophiala</taxon>
    </lineage>
</organism>
<dbReference type="InterPro" id="IPR011059">
    <property type="entry name" value="Metal-dep_hydrolase_composite"/>
</dbReference>
<dbReference type="VEuPathDB" id="FungiDB:A1O9_12842"/>
<comment type="caution">
    <text evidence="2">The sequence shown here is derived from an EMBL/GenBank/DDBJ whole genome shotgun (WGS) entry which is preliminary data.</text>
</comment>
<dbReference type="InterPro" id="IPR057744">
    <property type="entry name" value="OTAase-like"/>
</dbReference>
<dbReference type="SUPFAM" id="SSF51556">
    <property type="entry name" value="Metallo-dependent hydrolases"/>
    <property type="match status" value="1"/>
</dbReference>
<dbReference type="Proteomes" id="UP000027920">
    <property type="component" value="Unassembled WGS sequence"/>
</dbReference>
<name>A0A072NTB1_9EURO</name>
<accession>A0A072NTB1</accession>
<dbReference type="OrthoDB" id="194468at2759"/>
<dbReference type="SUPFAM" id="SSF51338">
    <property type="entry name" value="Composite domain of metallo-dependent hydrolases"/>
    <property type="match status" value="2"/>
</dbReference>
<dbReference type="InterPro" id="IPR006680">
    <property type="entry name" value="Amidohydro-rel"/>
</dbReference>
<dbReference type="AlphaFoldDB" id="A0A072NTB1"/>
<dbReference type="InterPro" id="IPR032466">
    <property type="entry name" value="Metal_Hydrolase"/>
</dbReference>
<dbReference type="Pfam" id="PF01979">
    <property type="entry name" value="Amidohydro_1"/>
    <property type="match status" value="1"/>
</dbReference>
<dbReference type="PANTHER" id="PTHR43135:SF3">
    <property type="entry name" value="ALPHA-D-RIBOSE 1-METHYLPHOSPHONATE 5-TRIPHOSPHATE DIPHOSPHATASE"/>
    <property type="match status" value="1"/>
</dbReference>
<evidence type="ECO:0000259" key="1">
    <source>
        <dbReference type="Pfam" id="PF01979"/>
    </source>
</evidence>
<dbReference type="GO" id="GO:0016810">
    <property type="term" value="F:hydrolase activity, acting on carbon-nitrogen (but not peptide) bonds"/>
    <property type="evidence" value="ECO:0007669"/>
    <property type="project" value="InterPro"/>
</dbReference>
<dbReference type="Gene3D" id="2.30.40.10">
    <property type="entry name" value="Urease, subunit C, domain 1"/>
    <property type="match status" value="1"/>
</dbReference>
<dbReference type="HOGENOM" id="CLU_023620_2_1_1"/>
<proteinExistence type="predicted"/>